<organism evidence="6 7">
    <name type="scientific">Massilia solisilvae</name>
    <dbReference type="NCBI Taxonomy" id="1811225"/>
    <lineage>
        <taxon>Bacteria</taxon>
        <taxon>Pseudomonadati</taxon>
        <taxon>Pseudomonadota</taxon>
        <taxon>Betaproteobacteria</taxon>
        <taxon>Burkholderiales</taxon>
        <taxon>Oxalobacteraceae</taxon>
        <taxon>Telluria group</taxon>
        <taxon>Massilia</taxon>
    </lineage>
</organism>
<feature type="transmembrane region" description="Helical" evidence="1">
    <location>
        <begin position="113"/>
        <end position="132"/>
    </location>
</feature>
<dbReference type="SUPFAM" id="SSF55073">
    <property type="entry name" value="Nucleotide cyclase"/>
    <property type="match status" value="1"/>
</dbReference>
<dbReference type="PROSITE" id="PS50113">
    <property type="entry name" value="PAC"/>
    <property type="match status" value="1"/>
</dbReference>
<reference evidence="6 7" key="1">
    <citation type="submission" date="2022-08" db="EMBL/GenBank/DDBJ databases">
        <title>Reclassification of Massilia species as members of the genera Telluria, Duganella, Pseudoduganella, Mokoshia gen. nov. and Zemynaea gen. nov. using orthogonal and non-orthogonal genome-based approaches.</title>
        <authorList>
            <person name="Bowman J.P."/>
        </authorList>
    </citation>
    <scope>NUCLEOTIDE SEQUENCE [LARGE SCALE GENOMIC DNA]</scope>
    <source>
        <strain evidence="6 7">JCM 31607</strain>
    </source>
</reference>
<dbReference type="NCBIfam" id="TIGR00254">
    <property type="entry name" value="GGDEF"/>
    <property type="match status" value="1"/>
</dbReference>
<dbReference type="Gene3D" id="3.30.450.20">
    <property type="entry name" value="PAS domain"/>
    <property type="match status" value="1"/>
</dbReference>
<keyword evidence="1" id="KW-0812">Transmembrane</keyword>
<feature type="domain" description="GGDEF" evidence="5">
    <location>
        <begin position="361"/>
        <end position="499"/>
    </location>
</feature>
<dbReference type="InterPro" id="IPR043128">
    <property type="entry name" value="Rev_trsase/Diguanyl_cyclase"/>
</dbReference>
<gene>
    <name evidence="6" type="ORF">NX773_08445</name>
</gene>
<evidence type="ECO:0000256" key="1">
    <source>
        <dbReference type="SAM" id="Phobius"/>
    </source>
</evidence>
<dbReference type="CDD" id="cd00130">
    <property type="entry name" value="PAS"/>
    <property type="match status" value="1"/>
</dbReference>
<dbReference type="EMBL" id="JANUGV010000002">
    <property type="protein sequence ID" value="MCS0608191.1"/>
    <property type="molecule type" value="Genomic_DNA"/>
</dbReference>
<dbReference type="PROSITE" id="PS50883">
    <property type="entry name" value="EAL"/>
    <property type="match status" value="1"/>
</dbReference>
<dbReference type="SUPFAM" id="SSF141868">
    <property type="entry name" value="EAL domain-like"/>
    <property type="match status" value="1"/>
</dbReference>
<protein>
    <submittedName>
        <fullName evidence="6">EAL domain-containing protein</fullName>
    </submittedName>
</protein>
<accession>A0ABT2BIE5</accession>
<dbReference type="Gene3D" id="3.30.70.270">
    <property type="match status" value="1"/>
</dbReference>
<dbReference type="Proteomes" id="UP001205861">
    <property type="component" value="Unassembled WGS sequence"/>
</dbReference>
<evidence type="ECO:0000259" key="4">
    <source>
        <dbReference type="PROSITE" id="PS50883"/>
    </source>
</evidence>
<dbReference type="InterPro" id="IPR035919">
    <property type="entry name" value="EAL_sf"/>
</dbReference>
<dbReference type="RefSeq" id="WP_258855918.1">
    <property type="nucleotide sequence ID" value="NZ_JANUGV010000002.1"/>
</dbReference>
<dbReference type="Pfam" id="PF13426">
    <property type="entry name" value="PAS_9"/>
    <property type="match status" value="1"/>
</dbReference>
<sequence length="778" mass="84109">MDTLDTIEHWRARTFSSLLNFVLVFGVLTALASVWAALERDLWPVVVVDLAALGWLLAIWWCDGAAHAVRVGNFLALIFLVGVGLMITVGPVSQVYLLAAPVLATVLLGLRPALWWLACASLAVFTLSLAGIARLDASAIAAGPAAAAIVALNFLFVGGLITTTCAMLQRGLIKTLERVAVFARSLEQGKNELQAVNNELRLTAAAVARLNEMVAIVKSDRHGGAQPIIFVNDAFEKRSGYQRSELLGREWDMLLGAEPQSRQARRVALSMAKVEQADAELLYHSKSGEPYWVELELVPFADEGGVNTHWVAVGRDVTDRKKVERHIHQLAYYDGLTGLPNRRLLVDRIEAQLAAVQTTTHFGAILLVDLDRFKYINDARGHATGDALLRHAAERLAALAGKDDTVARIGGDEFVILLPRLSDDFDYATVAALATADKVRAAIAEQFDIDGQSYSSSASVGVALLPKSGQTAQDLLREADTAMHRAKLAGRNRVSIFETTMRAEVEQRLALERDLAAALRQGELAMHAQLQVDCAGVPHGVELLARWRRADGSFVSPERFIPVAEETGLIQPLGQWALREACLALCTFTQAGFKLPVSVNVSPSQFRQPEFLSQVRAVLAETGAPAHLLIFELTESLLVDNLEGTLSRMHELAALGIRLSIDDFGTGYSSLAYLRRMPLFELKIDRTFIQDAPGDENGKAIVQSILAMASHLGLRATAEGVETHEQASFLAANGAAGMQGYLFARPMPLPDLIKLLNENPRGIVAAGAAGDAMPAAAA</sequence>
<comment type="caution">
    <text evidence="6">The sequence shown here is derived from an EMBL/GenBank/DDBJ whole genome shotgun (WGS) entry which is preliminary data.</text>
</comment>
<dbReference type="Pfam" id="PF00990">
    <property type="entry name" value="GGDEF"/>
    <property type="match status" value="1"/>
</dbReference>
<feature type="transmembrane region" description="Helical" evidence="1">
    <location>
        <begin position="42"/>
        <end position="62"/>
    </location>
</feature>
<dbReference type="Pfam" id="PF00563">
    <property type="entry name" value="EAL"/>
    <property type="match status" value="1"/>
</dbReference>
<keyword evidence="1" id="KW-1133">Transmembrane helix</keyword>
<dbReference type="SMART" id="SM00267">
    <property type="entry name" value="GGDEF"/>
    <property type="match status" value="1"/>
</dbReference>
<dbReference type="InterPro" id="IPR000160">
    <property type="entry name" value="GGDEF_dom"/>
</dbReference>
<feature type="transmembrane region" description="Helical" evidence="1">
    <location>
        <begin position="139"/>
        <end position="161"/>
    </location>
</feature>
<evidence type="ECO:0000313" key="6">
    <source>
        <dbReference type="EMBL" id="MCS0608191.1"/>
    </source>
</evidence>
<evidence type="ECO:0000259" key="5">
    <source>
        <dbReference type="PROSITE" id="PS50887"/>
    </source>
</evidence>
<dbReference type="PROSITE" id="PS50887">
    <property type="entry name" value="GGDEF"/>
    <property type="match status" value="1"/>
</dbReference>
<feature type="transmembrane region" description="Helical" evidence="1">
    <location>
        <begin position="18"/>
        <end position="36"/>
    </location>
</feature>
<dbReference type="PANTHER" id="PTHR44757">
    <property type="entry name" value="DIGUANYLATE CYCLASE DGCP"/>
    <property type="match status" value="1"/>
</dbReference>
<proteinExistence type="predicted"/>
<dbReference type="InterPro" id="IPR052155">
    <property type="entry name" value="Biofilm_reg_signaling"/>
</dbReference>
<dbReference type="SMART" id="SM00086">
    <property type="entry name" value="PAC"/>
    <property type="match status" value="1"/>
</dbReference>
<dbReference type="InterPro" id="IPR035965">
    <property type="entry name" value="PAS-like_dom_sf"/>
</dbReference>
<dbReference type="Pfam" id="PF20969">
    <property type="entry name" value="MASE11"/>
    <property type="match status" value="1"/>
</dbReference>
<feature type="domain" description="PAC" evidence="3">
    <location>
        <begin position="277"/>
        <end position="329"/>
    </location>
</feature>
<dbReference type="InterPro" id="IPR001633">
    <property type="entry name" value="EAL_dom"/>
</dbReference>
<keyword evidence="7" id="KW-1185">Reference proteome</keyword>
<feature type="transmembrane region" description="Helical" evidence="1">
    <location>
        <begin position="74"/>
        <end position="93"/>
    </location>
</feature>
<keyword evidence="1" id="KW-0472">Membrane</keyword>
<dbReference type="PROSITE" id="PS50112">
    <property type="entry name" value="PAS"/>
    <property type="match status" value="1"/>
</dbReference>
<dbReference type="CDD" id="cd01949">
    <property type="entry name" value="GGDEF"/>
    <property type="match status" value="1"/>
</dbReference>
<dbReference type="SMART" id="SM00052">
    <property type="entry name" value="EAL"/>
    <property type="match status" value="1"/>
</dbReference>
<dbReference type="InterPro" id="IPR001610">
    <property type="entry name" value="PAC"/>
</dbReference>
<dbReference type="InterPro" id="IPR029787">
    <property type="entry name" value="Nucleotide_cyclase"/>
</dbReference>
<dbReference type="CDD" id="cd01948">
    <property type="entry name" value="EAL"/>
    <property type="match status" value="1"/>
</dbReference>
<dbReference type="NCBIfam" id="TIGR00229">
    <property type="entry name" value="sensory_box"/>
    <property type="match status" value="1"/>
</dbReference>
<dbReference type="PANTHER" id="PTHR44757:SF2">
    <property type="entry name" value="BIOFILM ARCHITECTURE MAINTENANCE PROTEIN MBAA"/>
    <property type="match status" value="1"/>
</dbReference>
<feature type="domain" description="PAS" evidence="2">
    <location>
        <begin position="216"/>
        <end position="249"/>
    </location>
</feature>
<name>A0ABT2BIE5_9BURK</name>
<evidence type="ECO:0000259" key="2">
    <source>
        <dbReference type="PROSITE" id="PS50112"/>
    </source>
</evidence>
<dbReference type="SUPFAM" id="SSF55785">
    <property type="entry name" value="PYP-like sensor domain (PAS domain)"/>
    <property type="match status" value="1"/>
</dbReference>
<feature type="domain" description="EAL" evidence="4">
    <location>
        <begin position="508"/>
        <end position="760"/>
    </location>
</feature>
<dbReference type="InterPro" id="IPR048437">
    <property type="entry name" value="MASE11"/>
</dbReference>
<dbReference type="Gene3D" id="3.20.20.450">
    <property type="entry name" value="EAL domain"/>
    <property type="match status" value="1"/>
</dbReference>
<evidence type="ECO:0000313" key="7">
    <source>
        <dbReference type="Proteomes" id="UP001205861"/>
    </source>
</evidence>
<dbReference type="InterPro" id="IPR000014">
    <property type="entry name" value="PAS"/>
</dbReference>
<dbReference type="InterPro" id="IPR000700">
    <property type="entry name" value="PAS-assoc_C"/>
</dbReference>
<evidence type="ECO:0000259" key="3">
    <source>
        <dbReference type="PROSITE" id="PS50113"/>
    </source>
</evidence>